<comment type="caution">
    <text evidence="4">The sequence shown here is derived from an EMBL/GenBank/DDBJ whole genome shotgun (WGS) entry which is preliminary data.</text>
</comment>
<dbReference type="RefSeq" id="WP_022630065.1">
    <property type="nucleotide sequence ID" value="NZ_ATAE01000093.1"/>
</dbReference>
<protein>
    <submittedName>
        <fullName evidence="4">Spore germination protein GerD</fullName>
    </submittedName>
</protein>
<accession>U6SKA3</accession>
<keyword evidence="5" id="KW-1185">Reference proteome</keyword>
<evidence type="ECO:0000313" key="5">
    <source>
        <dbReference type="Proteomes" id="UP000017170"/>
    </source>
</evidence>
<dbReference type="InterPro" id="IPR041262">
    <property type="entry name" value="GerD_central"/>
</dbReference>
<dbReference type="PATRIC" id="fig|1188261.3.peg.4128"/>
<dbReference type="Pfam" id="PF17898">
    <property type="entry name" value="GerD"/>
    <property type="match status" value="1"/>
</dbReference>
<keyword evidence="2" id="KW-0732">Signal</keyword>
<organism evidence="4 5">
    <name type="scientific">Alkalihalophilus marmarensis DSM 21297</name>
    <dbReference type="NCBI Taxonomy" id="1188261"/>
    <lineage>
        <taxon>Bacteria</taxon>
        <taxon>Bacillati</taxon>
        <taxon>Bacillota</taxon>
        <taxon>Bacilli</taxon>
        <taxon>Bacillales</taxon>
        <taxon>Bacillaceae</taxon>
        <taxon>Alkalihalophilus</taxon>
    </lineage>
</organism>
<evidence type="ECO:0000313" key="4">
    <source>
        <dbReference type="EMBL" id="ERN51076.1"/>
    </source>
</evidence>
<sequence>MKKFLHGLIVCSAILTLISCATAEGSGGNNTDYEGTKKMMVDMLKTDEGKQAIQEIMNEEEMRHELVMDNAYVKETIQETLTSEKGRAFWQEVMRDPEFAKTFAESMQTENEKMLKGLMKDPEYQGMMITVLQNPEMEETVLEVMKSKEYRQQVMTVMSEAFESPYFVAKISEILGSVAEEQMKKQDPAKAEEEKKQQEEQQQEEGGGGGGSGSGGQSSGG</sequence>
<dbReference type="AlphaFoldDB" id="U6SKA3"/>
<evidence type="ECO:0000256" key="1">
    <source>
        <dbReference type="SAM" id="MobiDB-lite"/>
    </source>
</evidence>
<gene>
    <name evidence="4" type="ORF">A33I_21400</name>
</gene>
<dbReference type="EMBL" id="ATAE01000093">
    <property type="protein sequence ID" value="ERN51076.1"/>
    <property type="molecule type" value="Genomic_DNA"/>
</dbReference>
<dbReference type="Proteomes" id="UP000017170">
    <property type="component" value="Unassembled WGS sequence"/>
</dbReference>
<feature type="region of interest" description="Disordered" evidence="1">
    <location>
        <begin position="181"/>
        <end position="221"/>
    </location>
</feature>
<dbReference type="NCBIfam" id="NF040801">
    <property type="entry name" value="spore_GerD"/>
    <property type="match status" value="1"/>
</dbReference>
<feature type="chain" id="PRO_5004680505" evidence="2">
    <location>
        <begin position="24"/>
        <end position="221"/>
    </location>
</feature>
<evidence type="ECO:0000259" key="3">
    <source>
        <dbReference type="Pfam" id="PF17898"/>
    </source>
</evidence>
<feature type="domain" description="Spore germination GerD central core" evidence="3">
    <location>
        <begin position="66"/>
        <end position="177"/>
    </location>
</feature>
<name>U6SKA3_9BACI</name>
<reference evidence="4 5" key="1">
    <citation type="journal article" date="2013" name="Genome Announc.">
        <title>Genome Sequence of the Extreme Obligate Alkaliphile Bacillus marmarensis Strain DSM 21297.</title>
        <authorList>
            <person name="Wernick D.G."/>
            <person name="Choi K.Y."/>
            <person name="Tat C.A."/>
            <person name="Lafontaine Rivera J.G."/>
            <person name="Liao J.C."/>
        </authorList>
    </citation>
    <scope>NUCLEOTIDE SEQUENCE [LARGE SCALE GENOMIC DNA]</scope>
    <source>
        <strain evidence="4 5">DSM 21297</strain>
    </source>
</reference>
<feature type="signal peptide" evidence="2">
    <location>
        <begin position="1"/>
        <end position="23"/>
    </location>
</feature>
<proteinExistence type="predicted"/>
<feature type="compositionally biased region" description="Gly residues" evidence="1">
    <location>
        <begin position="205"/>
        <end position="221"/>
    </location>
</feature>
<feature type="compositionally biased region" description="Basic and acidic residues" evidence="1">
    <location>
        <begin position="181"/>
        <end position="199"/>
    </location>
</feature>
<dbReference type="PROSITE" id="PS51257">
    <property type="entry name" value="PROKAR_LIPOPROTEIN"/>
    <property type="match status" value="1"/>
</dbReference>
<evidence type="ECO:0000256" key="2">
    <source>
        <dbReference type="SAM" id="SignalP"/>
    </source>
</evidence>